<keyword evidence="1" id="KW-0472">Membrane</keyword>
<gene>
    <name evidence="2" type="ORF">J2S57_005912</name>
</gene>
<evidence type="ECO:0000313" key="2">
    <source>
        <dbReference type="EMBL" id="MDP9830163.1"/>
    </source>
</evidence>
<protein>
    <submittedName>
        <fullName evidence="2">Uncharacterized protein</fullName>
    </submittedName>
</protein>
<evidence type="ECO:0000313" key="3">
    <source>
        <dbReference type="Proteomes" id="UP001235712"/>
    </source>
</evidence>
<evidence type="ECO:0000256" key="1">
    <source>
        <dbReference type="SAM" id="Phobius"/>
    </source>
</evidence>
<dbReference type="RefSeq" id="WP_307249075.1">
    <property type="nucleotide sequence ID" value="NZ_JAUSQZ010000001.1"/>
</dbReference>
<comment type="caution">
    <text evidence="2">The sequence shown here is derived from an EMBL/GenBank/DDBJ whole genome shotgun (WGS) entry which is preliminary data.</text>
</comment>
<keyword evidence="1" id="KW-0812">Transmembrane</keyword>
<accession>A0ABT9PBV6</accession>
<sequence length="221" mass="24542">MRRPWLYTRWFALVVGLAAGALLGLVVYAGSQLSGAALFVLCGTVAGGVAAFVYYTYTLTFRLTELRVSIPQFSDLTFAVTPSNEGVAWKVFVQAATRVSVQPLDPEAGRVREALNSLYTLFQEVRGILLEARPSPHTNCTQTVEHLAIAMLNKQLRPFMAKWHPRLLEWEQAHPGEPETAWPDNERCRDELLQMQAGLLEYVRGLGQLAGVRDVDVLLGT</sequence>
<name>A0ABT9PBV6_9ACTN</name>
<dbReference type="Proteomes" id="UP001235712">
    <property type="component" value="Unassembled WGS sequence"/>
</dbReference>
<feature type="transmembrane region" description="Helical" evidence="1">
    <location>
        <begin position="7"/>
        <end position="30"/>
    </location>
</feature>
<feature type="transmembrane region" description="Helical" evidence="1">
    <location>
        <begin position="36"/>
        <end position="57"/>
    </location>
</feature>
<dbReference type="EMBL" id="JAUSQZ010000001">
    <property type="protein sequence ID" value="MDP9830163.1"/>
    <property type="molecule type" value="Genomic_DNA"/>
</dbReference>
<proteinExistence type="predicted"/>
<reference evidence="2 3" key="1">
    <citation type="submission" date="2023-07" db="EMBL/GenBank/DDBJ databases">
        <title>Sequencing the genomes of 1000 actinobacteria strains.</title>
        <authorList>
            <person name="Klenk H.-P."/>
        </authorList>
    </citation>
    <scope>NUCLEOTIDE SEQUENCE [LARGE SCALE GENOMIC DNA]</scope>
    <source>
        <strain evidence="2 3">DSM 44388</strain>
    </source>
</reference>
<keyword evidence="3" id="KW-1185">Reference proteome</keyword>
<organism evidence="2 3">
    <name type="scientific">Kineosporia succinea</name>
    <dbReference type="NCBI Taxonomy" id="84632"/>
    <lineage>
        <taxon>Bacteria</taxon>
        <taxon>Bacillati</taxon>
        <taxon>Actinomycetota</taxon>
        <taxon>Actinomycetes</taxon>
        <taxon>Kineosporiales</taxon>
        <taxon>Kineosporiaceae</taxon>
        <taxon>Kineosporia</taxon>
    </lineage>
</organism>
<keyword evidence="1" id="KW-1133">Transmembrane helix</keyword>